<reference evidence="2" key="1">
    <citation type="journal article" date="2019" name="Int. J. Syst. Evol. Microbiol.">
        <title>The Global Catalogue of Microorganisms (GCM) 10K type strain sequencing project: providing services to taxonomists for standard genome sequencing and annotation.</title>
        <authorList>
            <consortium name="The Broad Institute Genomics Platform"/>
            <consortium name="The Broad Institute Genome Sequencing Center for Infectious Disease"/>
            <person name="Wu L."/>
            <person name="Ma J."/>
        </authorList>
    </citation>
    <scope>NUCLEOTIDE SEQUENCE [LARGE SCALE GENOMIC DNA]</scope>
    <source>
        <strain evidence="2">CGMCC 1.19062</strain>
    </source>
</reference>
<comment type="caution">
    <text evidence="1">The sequence shown here is derived from an EMBL/GenBank/DDBJ whole genome shotgun (WGS) entry which is preliminary data.</text>
</comment>
<dbReference type="Proteomes" id="UP001597295">
    <property type="component" value="Unassembled WGS sequence"/>
</dbReference>
<organism evidence="1 2">
    <name type="scientific">Lacibacterium aquatile</name>
    <dbReference type="NCBI Taxonomy" id="1168082"/>
    <lineage>
        <taxon>Bacteria</taxon>
        <taxon>Pseudomonadati</taxon>
        <taxon>Pseudomonadota</taxon>
        <taxon>Alphaproteobacteria</taxon>
        <taxon>Rhodospirillales</taxon>
        <taxon>Rhodospirillaceae</taxon>
    </lineage>
</organism>
<dbReference type="RefSeq" id="WP_379876223.1">
    <property type="nucleotide sequence ID" value="NZ_JBHUIP010000009.1"/>
</dbReference>
<gene>
    <name evidence="1" type="ORF">ACFSM5_10120</name>
</gene>
<proteinExistence type="predicted"/>
<protein>
    <submittedName>
        <fullName evidence="1">Uncharacterized protein</fullName>
    </submittedName>
</protein>
<accession>A0ABW5DQ44</accession>
<keyword evidence="2" id="KW-1185">Reference proteome</keyword>
<dbReference type="EMBL" id="JBHUIP010000009">
    <property type="protein sequence ID" value="MFD2263243.1"/>
    <property type="molecule type" value="Genomic_DNA"/>
</dbReference>
<evidence type="ECO:0000313" key="1">
    <source>
        <dbReference type="EMBL" id="MFD2263243.1"/>
    </source>
</evidence>
<name>A0ABW5DQ44_9PROT</name>
<evidence type="ECO:0000313" key="2">
    <source>
        <dbReference type="Proteomes" id="UP001597295"/>
    </source>
</evidence>
<sequence length="117" mass="13500">MDLQNKMFRLWDFHVSHSKLLLRCSEGDGRNIDMMFFGVHYMSLPNFIHGLALDEPTTDDMDRVRAVVGDRVKNSRLYVLCSKGIRHLILADDCIIEENDFGPMETNFRPLQRALGA</sequence>